<dbReference type="EMBL" id="NVLK01000015">
    <property type="protein sequence ID" value="PEC22710.1"/>
    <property type="molecule type" value="Genomic_DNA"/>
</dbReference>
<dbReference type="EC" id="2.1.1.107" evidence="2"/>
<dbReference type="Gene3D" id="3.40.50.10090">
    <property type="match status" value="1"/>
</dbReference>
<dbReference type="PROSITE" id="PS00840">
    <property type="entry name" value="SUMT_2"/>
    <property type="match status" value="1"/>
</dbReference>
<dbReference type="Pfam" id="PF00590">
    <property type="entry name" value="TP_methylase"/>
    <property type="match status" value="1"/>
</dbReference>
<evidence type="ECO:0000256" key="7">
    <source>
        <dbReference type="ARBA" id="ARBA00023244"/>
    </source>
</evidence>
<dbReference type="InterPro" id="IPR000878">
    <property type="entry name" value="4pyrrol_Mease"/>
</dbReference>
<dbReference type="GO" id="GO:0004851">
    <property type="term" value="F:uroporphyrin-III C-methyltransferase activity"/>
    <property type="evidence" value="ECO:0007669"/>
    <property type="project" value="UniProtKB-EC"/>
</dbReference>
<comment type="similarity">
    <text evidence="1 9">Belongs to the precorrin methyltransferase family.</text>
</comment>
<keyword evidence="7" id="KW-0627">Porphyrin biosynthesis</keyword>
<organism evidence="11 12">
    <name type="scientific">Bacillus cereus</name>
    <dbReference type="NCBI Taxonomy" id="1396"/>
    <lineage>
        <taxon>Bacteria</taxon>
        <taxon>Bacillati</taxon>
        <taxon>Bacillota</taxon>
        <taxon>Bacilli</taxon>
        <taxon>Bacillales</taxon>
        <taxon>Bacillaceae</taxon>
        <taxon>Bacillus</taxon>
        <taxon>Bacillus cereus group</taxon>
    </lineage>
</organism>
<keyword evidence="6" id="KW-0949">S-adenosyl-L-methionine</keyword>
<gene>
    <name evidence="11" type="primary">cobA</name>
    <name evidence="11" type="ORF">COM96_07150</name>
</gene>
<dbReference type="GO" id="GO:0004852">
    <property type="term" value="F:uroporphyrinogen-III synthase activity"/>
    <property type="evidence" value="ECO:0007669"/>
    <property type="project" value="InterPro"/>
</dbReference>
<keyword evidence="4 9" id="KW-0489">Methyltransferase</keyword>
<dbReference type="InterPro" id="IPR003043">
    <property type="entry name" value="Uropor_MeTrfase_CS"/>
</dbReference>
<evidence type="ECO:0000259" key="10">
    <source>
        <dbReference type="Pfam" id="PF00590"/>
    </source>
</evidence>
<dbReference type="InterPro" id="IPR036108">
    <property type="entry name" value="4pyrrol_syn_uPrphyn_synt_sf"/>
</dbReference>
<dbReference type="InterPro" id="IPR006366">
    <property type="entry name" value="CobA/CysG_C"/>
</dbReference>
<dbReference type="NCBIfam" id="NF005524">
    <property type="entry name" value="PRK07168.1"/>
    <property type="match status" value="1"/>
</dbReference>
<evidence type="ECO:0000256" key="5">
    <source>
        <dbReference type="ARBA" id="ARBA00022679"/>
    </source>
</evidence>
<dbReference type="NCBIfam" id="TIGR01469">
    <property type="entry name" value="cobA_cysG_Cterm"/>
    <property type="match status" value="1"/>
</dbReference>
<evidence type="ECO:0000256" key="9">
    <source>
        <dbReference type="RuleBase" id="RU003960"/>
    </source>
</evidence>
<feature type="domain" description="Tetrapyrrole methylase" evidence="10">
    <location>
        <begin position="5"/>
        <end position="214"/>
    </location>
</feature>
<keyword evidence="5 9" id="KW-0808">Transferase</keyword>
<protein>
    <recommendedName>
        <fullName evidence="3">Uroporphyrinogen-III C-methyltransferase</fullName>
        <ecNumber evidence="2">2.1.1.107</ecNumber>
    </recommendedName>
    <alternativeName>
        <fullName evidence="8">Uroporphyrinogen III methylase</fullName>
    </alternativeName>
</protein>
<dbReference type="SUPFAM" id="SSF53790">
    <property type="entry name" value="Tetrapyrrole methylase"/>
    <property type="match status" value="1"/>
</dbReference>
<evidence type="ECO:0000256" key="3">
    <source>
        <dbReference type="ARBA" id="ARBA00018323"/>
    </source>
</evidence>
<dbReference type="PANTHER" id="PTHR45790:SF3">
    <property type="entry name" value="S-ADENOSYL-L-METHIONINE-DEPENDENT UROPORPHYRINOGEN III METHYLTRANSFERASE, CHLOROPLASTIC"/>
    <property type="match status" value="1"/>
</dbReference>
<dbReference type="AlphaFoldDB" id="A0A2A7I0M1"/>
<comment type="caution">
    <text evidence="11">The sequence shown here is derived from an EMBL/GenBank/DDBJ whole genome shotgun (WGS) entry which is preliminary data.</text>
</comment>
<proteinExistence type="inferred from homology"/>
<name>A0A2A7I0M1_BACCE</name>
<dbReference type="FunFam" id="3.40.1010.10:FF:000001">
    <property type="entry name" value="Siroheme synthase"/>
    <property type="match status" value="1"/>
</dbReference>
<dbReference type="SUPFAM" id="SSF69618">
    <property type="entry name" value="HemD-like"/>
    <property type="match status" value="1"/>
</dbReference>
<reference evidence="11 12" key="1">
    <citation type="submission" date="2017-09" db="EMBL/GenBank/DDBJ databases">
        <title>Large-scale bioinformatics analysis of Bacillus genomes uncovers conserved roles of natural products in bacterial physiology.</title>
        <authorList>
            <consortium name="Agbiome Team Llc"/>
            <person name="Bleich R.M."/>
            <person name="Grubbs K.J."/>
            <person name="Santa Maria K.C."/>
            <person name="Allen S.E."/>
            <person name="Farag S."/>
            <person name="Shank E.A."/>
            <person name="Bowers A."/>
        </authorList>
    </citation>
    <scope>NUCLEOTIDE SEQUENCE [LARGE SCALE GENOMIC DNA]</scope>
    <source>
        <strain evidence="11 12">AFS096845</strain>
    </source>
</reference>
<evidence type="ECO:0000256" key="8">
    <source>
        <dbReference type="ARBA" id="ARBA00079776"/>
    </source>
</evidence>
<dbReference type="InterPro" id="IPR050161">
    <property type="entry name" value="Siro_Cobalamin_biosynth"/>
</dbReference>
<dbReference type="RefSeq" id="WP_097903250.1">
    <property type="nucleotide sequence ID" value="NZ_NVLK01000015.1"/>
</dbReference>
<dbReference type="CDD" id="cd11642">
    <property type="entry name" value="SUMT"/>
    <property type="match status" value="1"/>
</dbReference>
<dbReference type="Proteomes" id="UP000220006">
    <property type="component" value="Unassembled WGS sequence"/>
</dbReference>
<sequence length="474" mass="52890">MNGYVYLVGAGPGDEGLITKKAIDCLKRADIVLYDRLLNPTFLSYTKQTCELIYCGKMPENHTMRQEMINAHLLQFAKEGKTVVRLKGGDPSIFGRVGEEAETLAAANVPYEIVPGITSSIAASSYAGIPLTHRNYSNSVTLLTGHAKGPLTDHGKYNSSHNSDTIAYYMGIKNLPTICESLLQSGKKEDTPVAVIEWGTTGKQRVVTGTLSTIVHNVKTQNISNPSMTIVGDVVTLRNQIAWTEHKPLHGKKVLFASATNKESAIKQLLQECGAEIYQIPTFKKEKYTLTSEQINEIFSVDRLVFCSAESVEILMQSCSKHDKDIRSLQAELQYMNGATQEKLMQYGLLSKQAKFSSDTTVYLGRNINRIAFIQGKIGAGSYMMTHEYTIDHRFDEIHSRMLSEFSWDSIVFEGRASIDTFLSEIKRLGFTDILTLPFSYTDVPTLQYANKVGFHNVDHHLQEIVMKKDMVAQ</sequence>
<dbReference type="Gene3D" id="3.30.950.10">
    <property type="entry name" value="Methyltransferase, Cobalt-precorrin-4 Transmethylase, Domain 2"/>
    <property type="match status" value="1"/>
</dbReference>
<dbReference type="FunFam" id="3.30.950.10:FF:000001">
    <property type="entry name" value="Siroheme synthase"/>
    <property type="match status" value="1"/>
</dbReference>
<accession>A0A2A7I0M1</accession>
<evidence type="ECO:0000313" key="11">
    <source>
        <dbReference type="EMBL" id="PEC22710.1"/>
    </source>
</evidence>
<dbReference type="InterPro" id="IPR035996">
    <property type="entry name" value="4pyrrol_Methylase_sf"/>
</dbReference>
<dbReference type="InterPro" id="IPR014777">
    <property type="entry name" value="4pyrrole_Mease_sub1"/>
</dbReference>
<evidence type="ECO:0000256" key="2">
    <source>
        <dbReference type="ARBA" id="ARBA00012162"/>
    </source>
</evidence>
<evidence type="ECO:0000256" key="6">
    <source>
        <dbReference type="ARBA" id="ARBA00022691"/>
    </source>
</evidence>
<dbReference type="GO" id="GO:0032259">
    <property type="term" value="P:methylation"/>
    <property type="evidence" value="ECO:0007669"/>
    <property type="project" value="UniProtKB-KW"/>
</dbReference>
<evidence type="ECO:0000313" key="12">
    <source>
        <dbReference type="Proteomes" id="UP000220006"/>
    </source>
</evidence>
<dbReference type="InterPro" id="IPR014776">
    <property type="entry name" value="4pyrrole_Mease_sub2"/>
</dbReference>
<dbReference type="NCBIfam" id="NF004790">
    <property type="entry name" value="PRK06136.1"/>
    <property type="match status" value="1"/>
</dbReference>
<evidence type="ECO:0000256" key="4">
    <source>
        <dbReference type="ARBA" id="ARBA00022603"/>
    </source>
</evidence>
<dbReference type="GO" id="GO:0019354">
    <property type="term" value="P:siroheme biosynthetic process"/>
    <property type="evidence" value="ECO:0007669"/>
    <property type="project" value="InterPro"/>
</dbReference>
<dbReference type="PANTHER" id="PTHR45790">
    <property type="entry name" value="SIROHEME SYNTHASE-RELATED"/>
    <property type="match status" value="1"/>
</dbReference>
<dbReference type="Gene3D" id="3.40.1010.10">
    <property type="entry name" value="Cobalt-precorrin-4 Transmethylase, Domain 1"/>
    <property type="match status" value="1"/>
</dbReference>
<evidence type="ECO:0000256" key="1">
    <source>
        <dbReference type="ARBA" id="ARBA00005879"/>
    </source>
</evidence>